<organism evidence="3">
    <name type="scientific">hydrothermal vent metagenome</name>
    <dbReference type="NCBI Taxonomy" id="652676"/>
    <lineage>
        <taxon>unclassified sequences</taxon>
        <taxon>metagenomes</taxon>
        <taxon>ecological metagenomes</taxon>
    </lineage>
</organism>
<dbReference type="InterPro" id="IPR036691">
    <property type="entry name" value="Endo/exonu/phosph_ase_sf"/>
</dbReference>
<dbReference type="Pfam" id="PF03372">
    <property type="entry name" value="Exo_endo_phos"/>
    <property type="match status" value="1"/>
</dbReference>
<keyword evidence="1" id="KW-0812">Transmembrane</keyword>
<dbReference type="InterPro" id="IPR005135">
    <property type="entry name" value="Endo/exonuclease/phosphatase"/>
</dbReference>
<reference evidence="3" key="1">
    <citation type="submission" date="2018-06" db="EMBL/GenBank/DDBJ databases">
        <authorList>
            <person name="Zhirakovskaya E."/>
        </authorList>
    </citation>
    <scope>NUCLEOTIDE SEQUENCE</scope>
</reference>
<dbReference type="Gene3D" id="3.60.10.10">
    <property type="entry name" value="Endonuclease/exonuclease/phosphatase"/>
    <property type="match status" value="1"/>
</dbReference>
<evidence type="ECO:0000259" key="2">
    <source>
        <dbReference type="Pfam" id="PF03372"/>
    </source>
</evidence>
<dbReference type="GO" id="GO:0003824">
    <property type="term" value="F:catalytic activity"/>
    <property type="evidence" value="ECO:0007669"/>
    <property type="project" value="InterPro"/>
</dbReference>
<proteinExistence type="predicted"/>
<gene>
    <name evidence="3" type="ORF">MNBD_PLANCTO03-1479</name>
</gene>
<sequence>MKAWQAVMGVVLGLCLILGAVWFVFFRTDDGIGTSKPPARQKGALRLATFNIEGLFGPGSETPSSEAHLTTIADAIQAIDADILALQDVESLETVEWFREAYLPDMGYEHIVSLDVGHKRGIENALLSRHPIETSRVWKSLKLGGKHPTTAGGEPNPYASQPIRFRRSPLMVKLTLPADDTRNGNPLTLFVLEHKGGDRFDYWREAEAKAIVRLAHAVGMSEPIIILGSFHTAPTDAAMQTYLAGGFMDAIGVDSESTRWATETSGDRTDYILTNRVAMSIVDPNTGFVLGGDLASLQRETTHLPLVVGIQLQQE</sequence>
<keyword evidence="1" id="KW-0472">Membrane</keyword>
<feature type="domain" description="Endonuclease/exonuclease/phosphatase" evidence="2">
    <location>
        <begin position="48"/>
        <end position="284"/>
    </location>
</feature>
<name>A0A3B1DTU1_9ZZZZ</name>
<feature type="transmembrane region" description="Helical" evidence="1">
    <location>
        <begin position="6"/>
        <end position="26"/>
    </location>
</feature>
<dbReference type="AlphaFoldDB" id="A0A3B1DTU1"/>
<dbReference type="SUPFAM" id="SSF56219">
    <property type="entry name" value="DNase I-like"/>
    <property type="match status" value="1"/>
</dbReference>
<accession>A0A3B1DTU1</accession>
<protein>
    <recommendedName>
        <fullName evidence="2">Endonuclease/exonuclease/phosphatase domain-containing protein</fullName>
    </recommendedName>
</protein>
<keyword evidence="1" id="KW-1133">Transmembrane helix</keyword>
<evidence type="ECO:0000313" key="3">
    <source>
        <dbReference type="EMBL" id="VAX39508.1"/>
    </source>
</evidence>
<dbReference type="EMBL" id="UOGK01000253">
    <property type="protein sequence ID" value="VAX39508.1"/>
    <property type="molecule type" value="Genomic_DNA"/>
</dbReference>
<evidence type="ECO:0000256" key="1">
    <source>
        <dbReference type="SAM" id="Phobius"/>
    </source>
</evidence>